<name>A0A1E3HGQ0_9TREE</name>
<dbReference type="PANTHER" id="PTHR22852:SF0">
    <property type="entry name" value="DENTICLELESS PROTEIN HOMOLOG"/>
    <property type="match status" value="1"/>
</dbReference>
<evidence type="ECO:0000256" key="5">
    <source>
        <dbReference type="SAM" id="MobiDB-lite"/>
    </source>
</evidence>
<feature type="repeat" description="WD" evidence="4">
    <location>
        <begin position="272"/>
        <end position="302"/>
    </location>
</feature>
<keyword evidence="4" id="KW-0853">WD repeat</keyword>
<feature type="region of interest" description="Disordered" evidence="5">
    <location>
        <begin position="456"/>
        <end position="487"/>
    </location>
</feature>
<dbReference type="GeneID" id="30157957"/>
<dbReference type="PROSITE" id="PS50082">
    <property type="entry name" value="WD_REPEATS_2"/>
    <property type="match status" value="1"/>
</dbReference>
<dbReference type="SUPFAM" id="SSF50978">
    <property type="entry name" value="WD40 repeat-like"/>
    <property type="match status" value="1"/>
</dbReference>
<comment type="caution">
    <text evidence="6">The sequence shown here is derived from an EMBL/GenBank/DDBJ whole genome shotgun (WGS) entry which is preliminary data.</text>
</comment>
<dbReference type="GO" id="GO:0005634">
    <property type="term" value="C:nucleus"/>
    <property type="evidence" value="ECO:0007669"/>
    <property type="project" value="TreeGrafter"/>
</dbReference>
<dbReference type="InterPro" id="IPR036322">
    <property type="entry name" value="WD40_repeat_dom_sf"/>
</dbReference>
<dbReference type="InterPro" id="IPR001680">
    <property type="entry name" value="WD40_rpt"/>
</dbReference>
<dbReference type="Proteomes" id="UP000094065">
    <property type="component" value="Unassembled WGS sequence"/>
</dbReference>
<evidence type="ECO:0000256" key="4">
    <source>
        <dbReference type="PROSITE-ProRule" id="PRU00221"/>
    </source>
</evidence>
<comment type="pathway">
    <text evidence="1">Protein modification; protein ubiquitination.</text>
</comment>
<keyword evidence="2" id="KW-0833">Ubl conjugation pathway</keyword>
<feature type="compositionally biased region" description="Polar residues" evidence="5">
    <location>
        <begin position="84"/>
        <end position="95"/>
    </location>
</feature>
<organism evidence="6 7">
    <name type="scientific">Cryptococcus amylolentus CBS 6039</name>
    <dbReference type="NCBI Taxonomy" id="1295533"/>
    <lineage>
        <taxon>Eukaryota</taxon>
        <taxon>Fungi</taxon>
        <taxon>Dikarya</taxon>
        <taxon>Basidiomycota</taxon>
        <taxon>Agaricomycotina</taxon>
        <taxon>Tremellomycetes</taxon>
        <taxon>Tremellales</taxon>
        <taxon>Cryptococcaceae</taxon>
        <taxon>Cryptococcus</taxon>
    </lineage>
</organism>
<dbReference type="GO" id="GO:0030674">
    <property type="term" value="F:protein-macromolecule adaptor activity"/>
    <property type="evidence" value="ECO:0007669"/>
    <property type="project" value="TreeGrafter"/>
</dbReference>
<gene>
    <name evidence="6" type="ORF">L202_06648</name>
</gene>
<protein>
    <submittedName>
        <fullName evidence="6">Uncharacterized protein</fullName>
    </submittedName>
</protein>
<dbReference type="InterPro" id="IPR015943">
    <property type="entry name" value="WD40/YVTN_repeat-like_dom_sf"/>
</dbReference>
<dbReference type="RefSeq" id="XP_018991172.1">
    <property type="nucleotide sequence ID" value="XM_019141197.1"/>
</dbReference>
<dbReference type="InterPro" id="IPR051865">
    <property type="entry name" value="WD-repeat_CDT2_adapter"/>
</dbReference>
<sequence length="648" mass="70666">MDRHPLAALHGNHAPSPHAFTSDNASRKRTKLAPIFARNKRAQPSSSPLSGQENATPSSSQGQRRVVDRSSPLSPTRSHIRNDAPSSLHSASTTEDFSDEEDLPSPVVGGHKRKIQHYFTPSTSSSSRPQEKERRVEPLAVVEPAVESSAWKRRRRRLGVNSRGTGLDATNFIPPQPPYLRELWHSLAPYHPEEPPSSLFLPSIHPPNGIARDYSPPLTITFSHTAKRYTSHEARGQGLRRLIAVGNEEGGLRIVDFDEGLGMHREEKGWWWRAHSNTVFDLKWSADDTRILTGSGDGTSRIHALTTPTPTLLATLRGHTASVKTVTFFDPTRSAEPSMSSSIVASSGRDGNILIFDVRTKGRMVKGSDDGRGSREGSRDRYMNGVPGWAAQTGGDVLDPVMTIKSAHGDRRTSSRSATRSVTSLLALNSMPGTLASGGSFDGIVKLWDLRFPAPTPRSPTPRSSCTSSGVLPDCTLSGGSPSKRPRSINAMVESPSTGDIYALCGDSKIHVIRPSAAFSPEEMAEATLDQVAETIQPQKFTHPDLLINSFYIRLSISPDGRYLATSSPRSGQLAWDTQSPNVAAETYGWKGREVGAMDWGKDVLAVSGDDCGAHLYRYKPEVGRFARGEKGFEELLRGQDWMGASRQ</sequence>
<feature type="compositionally biased region" description="Polar residues" evidence="5">
    <location>
        <begin position="42"/>
        <end position="63"/>
    </location>
</feature>
<feature type="compositionally biased region" description="Polar residues" evidence="5">
    <location>
        <begin position="119"/>
        <end position="128"/>
    </location>
</feature>
<comment type="similarity">
    <text evidence="3">Belongs to the WD repeat cdt2 family.</text>
</comment>
<accession>A0A1E3HGQ0</accession>
<dbReference type="PANTHER" id="PTHR22852">
    <property type="entry name" value="LETHAL 2 DENTICLELESS PROTEIN RETINOIC ACID-REGULATED NUCLEAR MATRIX-ASSOCIATED PROTEIN"/>
    <property type="match status" value="1"/>
</dbReference>
<dbReference type="Pfam" id="PF00400">
    <property type="entry name" value="WD40"/>
    <property type="match status" value="3"/>
</dbReference>
<dbReference type="SMART" id="SM00320">
    <property type="entry name" value="WD40"/>
    <property type="match status" value="4"/>
</dbReference>
<dbReference type="AlphaFoldDB" id="A0A1E3HGQ0"/>
<evidence type="ECO:0000313" key="6">
    <source>
        <dbReference type="EMBL" id="ODN75522.1"/>
    </source>
</evidence>
<evidence type="ECO:0000256" key="3">
    <source>
        <dbReference type="ARBA" id="ARBA00038344"/>
    </source>
</evidence>
<dbReference type="STRING" id="1295533.A0A1E3HGQ0"/>
<feature type="region of interest" description="Disordered" evidence="5">
    <location>
        <begin position="1"/>
        <end position="138"/>
    </location>
</feature>
<proteinExistence type="inferred from homology"/>
<dbReference type="EMBL" id="AWGJ01000010">
    <property type="protein sequence ID" value="ODN75522.1"/>
    <property type="molecule type" value="Genomic_DNA"/>
</dbReference>
<evidence type="ECO:0000256" key="2">
    <source>
        <dbReference type="ARBA" id="ARBA00022786"/>
    </source>
</evidence>
<dbReference type="OrthoDB" id="2096344at2759"/>
<dbReference type="Gene3D" id="2.130.10.10">
    <property type="entry name" value="YVTN repeat-like/Quinoprotein amine dehydrogenase"/>
    <property type="match status" value="2"/>
</dbReference>
<evidence type="ECO:0000256" key="1">
    <source>
        <dbReference type="ARBA" id="ARBA00004906"/>
    </source>
</evidence>
<reference evidence="6 7" key="1">
    <citation type="submission" date="2016-06" db="EMBL/GenBank/DDBJ databases">
        <title>Evolution of pathogenesis and genome organization in the Tremellales.</title>
        <authorList>
            <person name="Cuomo C."/>
            <person name="Litvintseva A."/>
            <person name="Heitman J."/>
            <person name="Chen Y."/>
            <person name="Sun S."/>
            <person name="Springer D."/>
            <person name="Dromer F."/>
            <person name="Young S."/>
            <person name="Zeng Q."/>
            <person name="Chapman S."/>
            <person name="Gujja S."/>
            <person name="Saif S."/>
            <person name="Birren B."/>
        </authorList>
    </citation>
    <scope>NUCLEOTIDE SEQUENCE [LARGE SCALE GENOMIC DNA]</scope>
    <source>
        <strain evidence="6 7">CBS 6039</strain>
    </source>
</reference>
<dbReference type="GO" id="GO:0043161">
    <property type="term" value="P:proteasome-mediated ubiquitin-dependent protein catabolic process"/>
    <property type="evidence" value="ECO:0007669"/>
    <property type="project" value="TreeGrafter"/>
</dbReference>
<keyword evidence="7" id="KW-1185">Reference proteome</keyword>
<evidence type="ECO:0000313" key="7">
    <source>
        <dbReference type="Proteomes" id="UP000094065"/>
    </source>
</evidence>